<comment type="caution">
    <text evidence="2">The sequence shown here is derived from an EMBL/GenBank/DDBJ whole genome shotgun (WGS) entry which is preliminary data.</text>
</comment>
<protein>
    <submittedName>
        <fullName evidence="2">Uncharacterized protein</fullName>
    </submittedName>
</protein>
<evidence type="ECO:0000313" key="2">
    <source>
        <dbReference type="EMBL" id="PNX86948.1"/>
    </source>
</evidence>
<feature type="chain" id="PRO_5014325431" evidence="1">
    <location>
        <begin position="21"/>
        <end position="58"/>
    </location>
</feature>
<keyword evidence="1" id="KW-0732">Signal</keyword>
<reference evidence="2 3" key="1">
    <citation type="journal article" date="2014" name="Am. J. Bot.">
        <title>Genome assembly and annotation for red clover (Trifolium pratense; Fabaceae).</title>
        <authorList>
            <person name="Istvanek J."/>
            <person name="Jaros M."/>
            <person name="Krenek A."/>
            <person name="Repkova J."/>
        </authorList>
    </citation>
    <scope>NUCLEOTIDE SEQUENCE [LARGE SCALE GENOMIC DNA]</scope>
    <source>
        <strain evidence="3">cv. Tatra</strain>
        <tissue evidence="2">Young leaves</tissue>
    </source>
</reference>
<reference evidence="2 3" key="2">
    <citation type="journal article" date="2017" name="Front. Plant Sci.">
        <title>Gene Classification and Mining of Molecular Markers Useful in Red Clover (Trifolium pratense) Breeding.</title>
        <authorList>
            <person name="Istvanek J."/>
            <person name="Dluhosova J."/>
            <person name="Dluhos P."/>
            <person name="Patkova L."/>
            <person name="Nedelnik J."/>
            <person name="Repkova J."/>
        </authorList>
    </citation>
    <scope>NUCLEOTIDE SEQUENCE [LARGE SCALE GENOMIC DNA]</scope>
    <source>
        <strain evidence="3">cv. Tatra</strain>
        <tissue evidence="2">Young leaves</tissue>
    </source>
</reference>
<sequence length="58" mass="6487">MKFIVIFVALVGRWTHPSTCTSLGETTSSGGAIWWMKLMGFEDEGNEIARAIELDNLR</sequence>
<proteinExistence type="predicted"/>
<evidence type="ECO:0000256" key="1">
    <source>
        <dbReference type="SAM" id="SignalP"/>
    </source>
</evidence>
<feature type="signal peptide" evidence="1">
    <location>
        <begin position="1"/>
        <end position="20"/>
    </location>
</feature>
<organism evidence="2 3">
    <name type="scientific">Trifolium pratense</name>
    <name type="common">Red clover</name>
    <dbReference type="NCBI Taxonomy" id="57577"/>
    <lineage>
        <taxon>Eukaryota</taxon>
        <taxon>Viridiplantae</taxon>
        <taxon>Streptophyta</taxon>
        <taxon>Embryophyta</taxon>
        <taxon>Tracheophyta</taxon>
        <taxon>Spermatophyta</taxon>
        <taxon>Magnoliopsida</taxon>
        <taxon>eudicotyledons</taxon>
        <taxon>Gunneridae</taxon>
        <taxon>Pentapetalae</taxon>
        <taxon>rosids</taxon>
        <taxon>fabids</taxon>
        <taxon>Fabales</taxon>
        <taxon>Fabaceae</taxon>
        <taxon>Papilionoideae</taxon>
        <taxon>50 kb inversion clade</taxon>
        <taxon>NPAAA clade</taxon>
        <taxon>Hologalegina</taxon>
        <taxon>IRL clade</taxon>
        <taxon>Trifolieae</taxon>
        <taxon>Trifolium</taxon>
    </lineage>
</organism>
<evidence type="ECO:0000313" key="3">
    <source>
        <dbReference type="Proteomes" id="UP000236291"/>
    </source>
</evidence>
<gene>
    <name evidence="2" type="ORF">L195_g043031</name>
</gene>
<dbReference type="EMBL" id="ASHM01052566">
    <property type="protein sequence ID" value="PNX86948.1"/>
    <property type="molecule type" value="Genomic_DNA"/>
</dbReference>
<accession>A0A2K3M838</accession>
<name>A0A2K3M838_TRIPR</name>
<feature type="non-terminal residue" evidence="2">
    <location>
        <position position="58"/>
    </location>
</feature>
<dbReference type="Proteomes" id="UP000236291">
    <property type="component" value="Unassembled WGS sequence"/>
</dbReference>
<dbReference type="AlphaFoldDB" id="A0A2K3M838"/>